<dbReference type="EMBL" id="JABWUV010000012">
    <property type="protein sequence ID" value="KAF6314738.1"/>
    <property type="molecule type" value="Genomic_DNA"/>
</dbReference>
<evidence type="ECO:0000313" key="2">
    <source>
        <dbReference type="EMBL" id="KAF6314738.1"/>
    </source>
</evidence>
<reference evidence="2 3" key="1">
    <citation type="journal article" date="2020" name="Nature">
        <title>Six reference-quality genomes reveal evolution of bat adaptations.</title>
        <authorList>
            <person name="Jebb D."/>
            <person name="Huang Z."/>
            <person name="Pippel M."/>
            <person name="Hughes G.M."/>
            <person name="Lavrichenko K."/>
            <person name="Devanna P."/>
            <person name="Winkler S."/>
            <person name="Jermiin L.S."/>
            <person name="Skirmuntt E.C."/>
            <person name="Katzourakis A."/>
            <person name="Burkitt-Gray L."/>
            <person name="Ray D.A."/>
            <person name="Sullivan K.A.M."/>
            <person name="Roscito J.G."/>
            <person name="Kirilenko B.M."/>
            <person name="Davalos L.M."/>
            <person name="Corthals A.P."/>
            <person name="Power M.L."/>
            <person name="Jones G."/>
            <person name="Ransome R.D."/>
            <person name="Dechmann D.K.N."/>
            <person name="Locatelli A.G."/>
            <person name="Puechmaille S.J."/>
            <person name="Fedrigo O."/>
            <person name="Jarvis E.D."/>
            <person name="Hiller M."/>
            <person name="Vernes S.C."/>
            <person name="Myers E.W."/>
            <person name="Teeling E.C."/>
        </authorList>
    </citation>
    <scope>NUCLEOTIDE SEQUENCE [LARGE SCALE GENOMIC DNA]</scope>
    <source>
        <strain evidence="2">MMyoMyo1</strain>
        <tissue evidence="2">Flight muscle</tissue>
    </source>
</reference>
<keyword evidence="3" id="KW-1185">Reference proteome</keyword>
<gene>
    <name evidence="2" type="ORF">mMyoMyo1_008541</name>
</gene>
<feature type="compositionally biased region" description="Low complexity" evidence="1">
    <location>
        <begin position="56"/>
        <end position="65"/>
    </location>
</feature>
<sequence>MGRCGECSVRGPLLLLPAPRPQCWTCSGFQTRAVPGSWLPRGAFQGVAALPQGHIPGPRSAASPAGPSPAPYSGQCGGHVPSGSSGAALLRAGAQASGLVVCVPCACVCVFSTCAVNKTCLPPRRSSSRSPSGLLIQEGGRCHSCQLPVGTGSSPMARAAGGELAACGKGGCTCALWAVGWVLGRL</sequence>
<accession>A0A7J7UPE9</accession>
<dbReference type="AlphaFoldDB" id="A0A7J7UPE9"/>
<evidence type="ECO:0000313" key="3">
    <source>
        <dbReference type="Proteomes" id="UP000527355"/>
    </source>
</evidence>
<dbReference type="Proteomes" id="UP000527355">
    <property type="component" value="Unassembled WGS sequence"/>
</dbReference>
<proteinExistence type="predicted"/>
<organism evidence="2 3">
    <name type="scientific">Myotis myotis</name>
    <name type="common">Greater mouse-eared bat</name>
    <name type="synonym">Vespertilio myotis</name>
    <dbReference type="NCBI Taxonomy" id="51298"/>
    <lineage>
        <taxon>Eukaryota</taxon>
        <taxon>Metazoa</taxon>
        <taxon>Chordata</taxon>
        <taxon>Craniata</taxon>
        <taxon>Vertebrata</taxon>
        <taxon>Euteleostomi</taxon>
        <taxon>Mammalia</taxon>
        <taxon>Eutheria</taxon>
        <taxon>Laurasiatheria</taxon>
        <taxon>Chiroptera</taxon>
        <taxon>Yangochiroptera</taxon>
        <taxon>Vespertilionidae</taxon>
        <taxon>Myotis</taxon>
    </lineage>
</organism>
<protein>
    <submittedName>
        <fullName evidence="2">Uncharacterized protein</fullName>
    </submittedName>
</protein>
<comment type="caution">
    <text evidence="2">The sequence shown here is derived from an EMBL/GenBank/DDBJ whole genome shotgun (WGS) entry which is preliminary data.</text>
</comment>
<evidence type="ECO:0000256" key="1">
    <source>
        <dbReference type="SAM" id="MobiDB-lite"/>
    </source>
</evidence>
<feature type="region of interest" description="Disordered" evidence="1">
    <location>
        <begin position="55"/>
        <end position="75"/>
    </location>
</feature>
<name>A0A7J7UPE9_MYOMY</name>